<evidence type="ECO:0000256" key="1">
    <source>
        <dbReference type="SAM" id="Phobius"/>
    </source>
</evidence>
<dbReference type="KEGG" id="bco:Bcell_1601"/>
<keyword evidence="3" id="KW-1185">Reference proteome</keyword>
<feature type="transmembrane region" description="Helical" evidence="1">
    <location>
        <begin position="91"/>
        <end position="112"/>
    </location>
</feature>
<keyword evidence="1" id="KW-0472">Membrane</keyword>
<evidence type="ECO:0000313" key="3">
    <source>
        <dbReference type="Proteomes" id="UP000001401"/>
    </source>
</evidence>
<dbReference type="RefSeq" id="WP_013488201.1">
    <property type="nucleotide sequence ID" value="NC_014829.1"/>
</dbReference>
<dbReference type="eggNOG" id="COG0561">
    <property type="taxonomic scope" value="Bacteria"/>
</dbReference>
<gene>
    <name evidence="2" type="ordered locus">Bcell_1601</name>
</gene>
<dbReference type="Proteomes" id="UP000001401">
    <property type="component" value="Chromosome"/>
</dbReference>
<dbReference type="Pfam" id="PF06898">
    <property type="entry name" value="YqfD"/>
    <property type="match status" value="1"/>
</dbReference>
<proteinExistence type="predicted"/>
<accession>E6TW41</accession>
<dbReference type="NCBIfam" id="TIGR02876">
    <property type="entry name" value="spore_yqfD"/>
    <property type="match status" value="1"/>
</dbReference>
<dbReference type="OrthoDB" id="1640349at2"/>
<reference evidence="2" key="1">
    <citation type="submission" date="2010-12" db="EMBL/GenBank/DDBJ databases">
        <title>Complete sequence of Bacillus cellulosilyticus DSM 2522.</title>
        <authorList>
            <consortium name="US DOE Joint Genome Institute"/>
            <person name="Lucas S."/>
            <person name="Copeland A."/>
            <person name="Lapidus A."/>
            <person name="Cheng J.-F."/>
            <person name="Bruce D."/>
            <person name="Goodwin L."/>
            <person name="Pitluck S."/>
            <person name="Chertkov O."/>
            <person name="Detter J.C."/>
            <person name="Han C."/>
            <person name="Tapia R."/>
            <person name="Land M."/>
            <person name="Hauser L."/>
            <person name="Jeffries C."/>
            <person name="Kyrpides N."/>
            <person name="Ivanova N."/>
            <person name="Mikhailova N."/>
            <person name="Brumm P."/>
            <person name="Mead D."/>
            <person name="Woyke T."/>
        </authorList>
    </citation>
    <scope>NUCLEOTIDE SEQUENCE [LARGE SCALE GENOMIC DNA]</scope>
    <source>
        <strain evidence="2">DSM 2522</strain>
    </source>
</reference>
<dbReference type="STRING" id="649639.Bcell_1601"/>
<name>E6TW41_EVAC2</name>
<dbReference type="InterPro" id="IPR010690">
    <property type="entry name" value="YqfD"/>
</dbReference>
<keyword evidence="1" id="KW-1133">Transmembrane helix</keyword>
<organism evidence="2 3">
    <name type="scientific">Evansella cellulosilytica (strain ATCC 21833 / DSM 2522 / FERM P-1141 / JCM 9156 / N-4)</name>
    <name type="common">Bacillus cellulosilyticus</name>
    <dbReference type="NCBI Taxonomy" id="649639"/>
    <lineage>
        <taxon>Bacteria</taxon>
        <taxon>Bacillati</taxon>
        <taxon>Bacillota</taxon>
        <taxon>Bacilli</taxon>
        <taxon>Bacillales</taxon>
        <taxon>Bacillaceae</taxon>
        <taxon>Evansella</taxon>
    </lineage>
</organism>
<evidence type="ECO:0000313" key="2">
    <source>
        <dbReference type="EMBL" id="ADU29864.1"/>
    </source>
</evidence>
<dbReference type="AlphaFoldDB" id="E6TW41"/>
<dbReference type="PIRSF" id="PIRSF029895">
    <property type="entry name" value="SpoIV"/>
    <property type="match status" value="1"/>
</dbReference>
<keyword evidence="1" id="KW-0812">Transmembrane</keyword>
<sequence>MKNQWVHKISGYVRIKISGPYPELFINRCIDNGINIWDIHSVGKEVLVCSVLLDETPKLRRMARLSDCKIKFIQRKGFPFLWAKLWKRNGLLFGAAAFFALLYILSNMVWGIEIEGASAPVEHDLREAVTDLGIKQGAFQFRLPPPEEIQSIVTDKITDATWIGVTKKGTTYHFQVVEKQLAEKEPKEAPGHIVAKQKAVVYDLFVEEGKPVVEINQLVEKGEMLVSGLIGKEGEEEQVAAKGEILGEMWYEASVEIPLSRTLHAVTGNQYRTHQLYFGDFSIPIWGWNPPEYEHIKEENYKGEWEIFGFQMPINYGYKDVLEAEEIEKEKAVEQAIEIAVEEGGEKVLSQFSDSAQKIDEKVLHHEVEDGKVIVIIHYRIVDEIGTKQPIIQGD</sequence>
<protein>
    <submittedName>
        <fullName evidence="2">Sporulation protein YqfD</fullName>
    </submittedName>
</protein>
<dbReference type="EMBL" id="CP002394">
    <property type="protein sequence ID" value="ADU29864.1"/>
    <property type="molecule type" value="Genomic_DNA"/>
</dbReference>
<dbReference type="HOGENOM" id="CLU_050521_1_0_9"/>